<evidence type="ECO:0000256" key="4">
    <source>
        <dbReference type="SAM" id="MobiDB-lite"/>
    </source>
</evidence>
<keyword evidence="6" id="KW-0648">Protein biosynthesis</keyword>
<dbReference type="InterPro" id="IPR024550">
    <property type="entry name" value="TFIIEa/SarR/Rpc3_HTH_dom"/>
</dbReference>
<protein>
    <submittedName>
        <fullName evidence="6">Transcription initiation factor TFIIE subunit alpha</fullName>
    </submittedName>
</protein>
<proteinExistence type="inferred from homology"/>
<evidence type="ECO:0000259" key="5">
    <source>
        <dbReference type="PROSITE" id="PS51344"/>
    </source>
</evidence>
<reference evidence="6 7" key="1">
    <citation type="submission" date="2019-07" db="EMBL/GenBank/DDBJ databases">
        <title>Rhodotorula toruloides NBRC10032 genome sequencing.</title>
        <authorList>
            <person name="Shida Y."/>
            <person name="Takaku H."/>
            <person name="Ogasawara W."/>
            <person name="Mori K."/>
        </authorList>
    </citation>
    <scope>NUCLEOTIDE SEQUENCE [LARGE SCALE GENOMIC DNA]</scope>
    <source>
        <strain evidence="6 7">NBRC10032</strain>
    </source>
</reference>
<evidence type="ECO:0000256" key="1">
    <source>
        <dbReference type="ARBA" id="ARBA00008947"/>
    </source>
</evidence>
<sequence>MSTATASTSSGSTATGLDTAKLLLQKVVRGFYGPRQAILVDQLVKKEVFPADELSKRLGMQVKDVTQIAHRLIEDQLVQIHRRSEMRENGAMKALQRGYYYLDYSRATDVIKWRMYKIQQTVDVKLRNELDAQGYVCPLCKATYTPLDAASLIDPFRNILACSVCQTELVDKENEEDVLGKKERMQRLNKQSKTIVDLLKKLEQAELPRFNVEAYLAIHGPALGVTAAAAAEANGTATPAAAVVKIHMAGDDDEAKEKARREREVEEKRAQNALPSWIAQSTISADPEQTFGPTGSAAASSAGSPAPEAAVKPATSQPLRMLGEEAKPAVGASAADDEQEEEEEIDLDAYYANLELAQPSEDSTTASTPAVTQLVDTPALSPTVSLSAREGSEWVSKADSPAPLKRERDDEDYDSGASLKRAKQDDTPATASPPLPSATATPEVPAVNGETAEDDEDEDEFDEFEPAEGGNADPNQSVSVGGKMLPFSQVTDEMTGEMARFFSFVLSFHFSY</sequence>
<dbReference type="Proteomes" id="UP000321518">
    <property type="component" value="Unassembled WGS sequence"/>
</dbReference>
<feature type="compositionally biased region" description="Basic and acidic residues" evidence="4">
    <location>
        <begin position="255"/>
        <end position="270"/>
    </location>
</feature>
<keyword evidence="2" id="KW-0805">Transcription regulation</keyword>
<dbReference type="EMBL" id="BJWK01000003">
    <property type="protein sequence ID" value="GEM07381.1"/>
    <property type="molecule type" value="Genomic_DNA"/>
</dbReference>
<dbReference type="PROSITE" id="PS51344">
    <property type="entry name" value="HTH_TFE_IIE"/>
    <property type="match status" value="1"/>
</dbReference>
<dbReference type="SMART" id="SM00531">
    <property type="entry name" value="TFIIE"/>
    <property type="match status" value="1"/>
</dbReference>
<dbReference type="AlphaFoldDB" id="A0A511KAL4"/>
<dbReference type="InterPro" id="IPR002853">
    <property type="entry name" value="TFIIE_asu"/>
</dbReference>
<evidence type="ECO:0000313" key="6">
    <source>
        <dbReference type="EMBL" id="GEM07381.1"/>
    </source>
</evidence>
<dbReference type="GO" id="GO:0005673">
    <property type="term" value="C:transcription factor TFIIE complex"/>
    <property type="evidence" value="ECO:0007669"/>
    <property type="project" value="TreeGrafter"/>
</dbReference>
<keyword evidence="6" id="KW-0396">Initiation factor</keyword>
<dbReference type="PANTHER" id="PTHR13097">
    <property type="entry name" value="TRANSCRIPTION INITIATION FACTOR IIE, ALPHA SUBUNIT"/>
    <property type="match status" value="1"/>
</dbReference>
<dbReference type="OrthoDB" id="361102at2759"/>
<accession>A0A511KAL4</accession>
<feature type="compositionally biased region" description="Low complexity" evidence="4">
    <location>
        <begin position="292"/>
        <end position="310"/>
    </location>
</feature>
<feature type="region of interest" description="Disordered" evidence="4">
    <location>
        <begin position="249"/>
        <end position="481"/>
    </location>
</feature>
<dbReference type="InterPro" id="IPR039997">
    <property type="entry name" value="TFE"/>
</dbReference>
<dbReference type="InterPro" id="IPR013083">
    <property type="entry name" value="Znf_RING/FYVE/PHD"/>
</dbReference>
<feature type="domain" description="HTH TFE/IIEalpha-type" evidence="5">
    <location>
        <begin position="20"/>
        <end position="112"/>
    </location>
</feature>
<feature type="compositionally biased region" description="Polar residues" evidence="4">
    <location>
        <begin position="360"/>
        <end position="386"/>
    </location>
</feature>
<dbReference type="PANTHER" id="PTHR13097:SF7">
    <property type="entry name" value="GENERAL TRANSCRIPTION FACTOR IIE SUBUNIT 1"/>
    <property type="match status" value="1"/>
</dbReference>
<evidence type="ECO:0000256" key="3">
    <source>
        <dbReference type="ARBA" id="ARBA00023163"/>
    </source>
</evidence>
<name>A0A511KAL4_RHOTO</name>
<dbReference type="Gene3D" id="3.30.40.10">
    <property type="entry name" value="Zinc/RING finger domain, C3HC4 (zinc finger)"/>
    <property type="match status" value="1"/>
</dbReference>
<dbReference type="Pfam" id="PF02002">
    <property type="entry name" value="TFIIE_alpha"/>
    <property type="match status" value="1"/>
</dbReference>
<keyword evidence="3" id="KW-0804">Transcription</keyword>
<gene>
    <name evidence="6" type="ORF">Rt10032_c03g1398</name>
</gene>
<evidence type="ECO:0000313" key="7">
    <source>
        <dbReference type="Proteomes" id="UP000321518"/>
    </source>
</evidence>
<dbReference type="SUPFAM" id="SSF57783">
    <property type="entry name" value="Zinc beta-ribbon"/>
    <property type="match status" value="1"/>
</dbReference>
<feature type="compositionally biased region" description="Acidic residues" evidence="4">
    <location>
        <begin position="451"/>
        <end position="466"/>
    </location>
</feature>
<dbReference type="GO" id="GO:0006367">
    <property type="term" value="P:transcription initiation at RNA polymerase II promoter"/>
    <property type="evidence" value="ECO:0007669"/>
    <property type="project" value="InterPro"/>
</dbReference>
<comment type="similarity">
    <text evidence="1">Belongs to the TFIIE alpha subunit family.</text>
</comment>
<feature type="compositionally biased region" description="Acidic residues" evidence="4">
    <location>
        <begin position="335"/>
        <end position="347"/>
    </location>
</feature>
<comment type="caution">
    <text evidence="6">The sequence shown here is derived from an EMBL/GenBank/DDBJ whole genome shotgun (WGS) entry which is preliminary data.</text>
</comment>
<organism evidence="6 7">
    <name type="scientific">Rhodotorula toruloides</name>
    <name type="common">Yeast</name>
    <name type="synonym">Rhodosporidium toruloides</name>
    <dbReference type="NCBI Taxonomy" id="5286"/>
    <lineage>
        <taxon>Eukaryota</taxon>
        <taxon>Fungi</taxon>
        <taxon>Dikarya</taxon>
        <taxon>Basidiomycota</taxon>
        <taxon>Pucciniomycotina</taxon>
        <taxon>Microbotryomycetes</taxon>
        <taxon>Sporidiobolales</taxon>
        <taxon>Sporidiobolaceae</taxon>
        <taxon>Rhodotorula</taxon>
    </lineage>
</organism>
<dbReference type="GO" id="GO:0003743">
    <property type="term" value="F:translation initiation factor activity"/>
    <property type="evidence" value="ECO:0007669"/>
    <property type="project" value="UniProtKB-KW"/>
</dbReference>
<dbReference type="InterPro" id="IPR017919">
    <property type="entry name" value="TFIIE/TFIIEa_HTH"/>
</dbReference>
<evidence type="ECO:0000256" key="2">
    <source>
        <dbReference type="ARBA" id="ARBA00023015"/>
    </source>
</evidence>